<evidence type="ECO:0000313" key="3">
    <source>
        <dbReference type="Proteomes" id="UP000799776"/>
    </source>
</evidence>
<keyword evidence="3" id="KW-1185">Reference proteome</keyword>
<keyword evidence="1" id="KW-0472">Membrane</keyword>
<feature type="non-terminal residue" evidence="2">
    <location>
        <position position="1"/>
    </location>
</feature>
<evidence type="ECO:0000256" key="1">
    <source>
        <dbReference type="SAM" id="Phobius"/>
    </source>
</evidence>
<organism evidence="2 3">
    <name type="scientific">Saccharata proteae CBS 121410</name>
    <dbReference type="NCBI Taxonomy" id="1314787"/>
    <lineage>
        <taxon>Eukaryota</taxon>
        <taxon>Fungi</taxon>
        <taxon>Dikarya</taxon>
        <taxon>Ascomycota</taxon>
        <taxon>Pezizomycotina</taxon>
        <taxon>Dothideomycetes</taxon>
        <taxon>Dothideomycetes incertae sedis</taxon>
        <taxon>Botryosphaeriales</taxon>
        <taxon>Saccharataceae</taxon>
        <taxon>Saccharata</taxon>
    </lineage>
</organism>
<evidence type="ECO:0000313" key="2">
    <source>
        <dbReference type="EMBL" id="KAF2085838.1"/>
    </source>
</evidence>
<comment type="caution">
    <text evidence="2">The sequence shown here is derived from an EMBL/GenBank/DDBJ whole genome shotgun (WGS) entry which is preliminary data.</text>
</comment>
<proteinExistence type="predicted"/>
<feature type="transmembrane region" description="Helical" evidence="1">
    <location>
        <begin position="42"/>
        <end position="61"/>
    </location>
</feature>
<keyword evidence="1" id="KW-1133">Transmembrane helix</keyword>
<feature type="transmembrane region" description="Helical" evidence="1">
    <location>
        <begin position="111"/>
        <end position="134"/>
    </location>
</feature>
<protein>
    <submittedName>
        <fullName evidence="2">Uncharacterized protein</fullName>
    </submittedName>
</protein>
<dbReference type="EMBL" id="ML978728">
    <property type="protein sequence ID" value="KAF2085838.1"/>
    <property type="molecule type" value="Genomic_DNA"/>
</dbReference>
<dbReference type="OrthoDB" id="4153178at2759"/>
<accession>A0A9P4HTW8</accession>
<name>A0A9P4HTW8_9PEZI</name>
<dbReference type="Proteomes" id="UP000799776">
    <property type="component" value="Unassembled WGS sequence"/>
</dbReference>
<dbReference type="AlphaFoldDB" id="A0A9P4HTW8"/>
<keyword evidence="1" id="KW-0812">Transmembrane</keyword>
<gene>
    <name evidence="2" type="ORF">K490DRAFT_45741</name>
</gene>
<sequence length="140" mass="15753">SPFSPPRLRPDKRNISRASIWTVPSISEPLGLLFFNKNNRQILLFCIGFVFPLSWMLAAILPLPDRPDINIATGSTEPLSHGDNADIERALVLEEALFEVKRYQKARWWRALNRAMSMFGLLVIGAIVSTPALGLRLLNL</sequence>
<reference evidence="2" key="1">
    <citation type="journal article" date="2020" name="Stud. Mycol.">
        <title>101 Dothideomycetes genomes: a test case for predicting lifestyles and emergence of pathogens.</title>
        <authorList>
            <person name="Haridas S."/>
            <person name="Albert R."/>
            <person name="Binder M."/>
            <person name="Bloem J."/>
            <person name="Labutti K."/>
            <person name="Salamov A."/>
            <person name="Andreopoulos B."/>
            <person name="Baker S."/>
            <person name="Barry K."/>
            <person name="Bills G."/>
            <person name="Bluhm B."/>
            <person name="Cannon C."/>
            <person name="Castanera R."/>
            <person name="Culley D."/>
            <person name="Daum C."/>
            <person name="Ezra D."/>
            <person name="Gonzalez J."/>
            <person name="Henrissat B."/>
            <person name="Kuo A."/>
            <person name="Liang C."/>
            <person name="Lipzen A."/>
            <person name="Lutzoni F."/>
            <person name="Magnuson J."/>
            <person name="Mondo S."/>
            <person name="Nolan M."/>
            <person name="Ohm R."/>
            <person name="Pangilinan J."/>
            <person name="Park H.-J."/>
            <person name="Ramirez L."/>
            <person name="Alfaro M."/>
            <person name="Sun H."/>
            <person name="Tritt A."/>
            <person name="Yoshinaga Y."/>
            <person name="Zwiers L.-H."/>
            <person name="Turgeon B."/>
            <person name="Goodwin S."/>
            <person name="Spatafora J."/>
            <person name="Crous P."/>
            <person name="Grigoriev I."/>
        </authorList>
    </citation>
    <scope>NUCLEOTIDE SEQUENCE</scope>
    <source>
        <strain evidence="2">CBS 121410</strain>
    </source>
</reference>